<keyword evidence="3 10" id="KW-0132">Cell division</keyword>
<keyword evidence="2 10" id="KW-0158">Chromosome</keyword>
<evidence type="ECO:0000256" key="11">
    <source>
        <dbReference type="SAM" id="Coils"/>
    </source>
</evidence>
<dbReference type="Gene3D" id="1.10.418.30">
    <property type="entry name" value="Ncd80 complex, Ncd80 subunit"/>
    <property type="match status" value="1"/>
</dbReference>
<evidence type="ECO:0000259" key="12">
    <source>
        <dbReference type="Pfam" id="PF03801"/>
    </source>
</evidence>
<evidence type="ECO:0000256" key="7">
    <source>
        <dbReference type="ARBA" id="ARBA00023242"/>
    </source>
</evidence>
<dbReference type="PANTHER" id="PTHR10643">
    <property type="entry name" value="KINETOCHORE PROTEIN NDC80"/>
    <property type="match status" value="1"/>
</dbReference>
<keyword evidence="4 10" id="KW-0498">Mitosis</keyword>
<keyword evidence="8 10" id="KW-0131">Cell cycle</keyword>
<evidence type="ECO:0000256" key="8">
    <source>
        <dbReference type="ARBA" id="ARBA00023306"/>
    </source>
</evidence>
<protein>
    <recommendedName>
        <fullName evidence="10">Kinetochore protein NDC80</fullName>
    </recommendedName>
</protein>
<keyword evidence="9 10" id="KW-0137">Centromere</keyword>
<proteinExistence type="inferred from homology"/>
<dbReference type="GO" id="GO:0005634">
    <property type="term" value="C:nucleus"/>
    <property type="evidence" value="ECO:0007669"/>
    <property type="project" value="UniProtKB-SubCell"/>
</dbReference>
<reference evidence="14" key="1">
    <citation type="journal article" date="2018" name="Nat. Microbiol.">
        <title>Leveraging single-cell genomics to expand the fungal tree of life.</title>
        <authorList>
            <person name="Ahrendt S.R."/>
            <person name="Quandt C.A."/>
            <person name="Ciobanu D."/>
            <person name="Clum A."/>
            <person name="Salamov A."/>
            <person name="Andreopoulos B."/>
            <person name="Cheng J.F."/>
            <person name="Woyke T."/>
            <person name="Pelin A."/>
            <person name="Henrissat B."/>
            <person name="Reynolds N.K."/>
            <person name="Benny G.L."/>
            <person name="Smith M.E."/>
            <person name="James T.Y."/>
            <person name="Grigoriev I.V."/>
        </authorList>
    </citation>
    <scope>NUCLEOTIDE SEQUENCE [LARGE SCALE GENOMIC DNA]</scope>
    <source>
        <strain evidence="14">Baker2002</strain>
    </source>
</reference>
<evidence type="ECO:0000256" key="1">
    <source>
        <dbReference type="ARBA" id="ARBA00007050"/>
    </source>
</evidence>
<evidence type="ECO:0000313" key="14">
    <source>
        <dbReference type="Proteomes" id="UP000268321"/>
    </source>
</evidence>
<evidence type="ECO:0000256" key="5">
    <source>
        <dbReference type="ARBA" id="ARBA00022838"/>
    </source>
</evidence>
<evidence type="ECO:0000256" key="4">
    <source>
        <dbReference type="ARBA" id="ARBA00022776"/>
    </source>
</evidence>
<organism evidence="13 14">
    <name type="scientific">Metschnikowia bicuspidata</name>
    <dbReference type="NCBI Taxonomy" id="27322"/>
    <lineage>
        <taxon>Eukaryota</taxon>
        <taxon>Fungi</taxon>
        <taxon>Dikarya</taxon>
        <taxon>Ascomycota</taxon>
        <taxon>Saccharomycotina</taxon>
        <taxon>Pichiomycetes</taxon>
        <taxon>Metschnikowiaceae</taxon>
        <taxon>Metschnikowia</taxon>
    </lineage>
</organism>
<dbReference type="GO" id="GO:0051301">
    <property type="term" value="P:cell division"/>
    <property type="evidence" value="ECO:0007669"/>
    <property type="project" value="UniProtKB-UniRule"/>
</dbReference>
<dbReference type="InterPro" id="IPR005550">
    <property type="entry name" value="Kinetochore_Ndc80"/>
</dbReference>
<evidence type="ECO:0000256" key="6">
    <source>
        <dbReference type="ARBA" id="ARBA00023054"/>
    </source>
</evidence>
<comment type="function">
    <text evidence="10">Acts as a component of the essential kinetochore-associated NDC80 complex, which is required for chromosome segregation and spindle checkpoint activity.</text>
</comment>
<sequence>MSDGRGPQLHPYSDRRLSTLTRQGPRLSEVFEPRSRLSAIVQTPASGRRRSYTNSAQRASFGYVGLAIGGTPALLRRATSLRLLPPNNPALLRTDPRNIRNRVYWELILKEVYDFCIANNFEAEMGHIILLATFEKPTQKDFVFLFKFVYGKLDPNYRFLVLFDTDMKAILKHLSYPAVDKLRDASSAAGEQNWPQNLSMLYWLVKLNLTFLNVNEEETFAASAGDSHTTVYNCIFLSYAVYIESVDNVQAQQVLENKLNHSKDAIVKEGQEKKVALLKLTEEKDLLLAESARLDEAKEMTPRLKSDIASLEKYISGLQNGYASFTEKAVRLETQATELGDKLTALLQEKDNYNTVLQEKGIGIELLKRLKEEQKKIAKAMEVISSKLKMARLRGQSTEDSLLKAGHILLESVSHYNQTIRKIPQLAGVDDLAVNEQIVDDKSQLYTPEQILSRPLDEEREVLSRVDSQLKTERLGNDEDYIQILQHIEDFKQTLAEKESKLSLLESALARNKAAHENLQTQSDTDTQRLHAEIDKLDLELQGMKNDMRHETQKMRRTNASLKRELMETRFTVKESREHLLRTVQSDLNYVISFKDHIQKKLELLQDEARKELENEQRREAAQ</sequence>
<dbReference type="Proteomes" id="UP000268321">
    <property type="component" value="Unassembled WGS sequence"/>
</dbReference>
<keyword evidence="7 10" id="KW-0539">Nucleus</keyword>
<comment type="similarity">
    <text evidence="1 10">Belongs to the NDC80/HEC1 family.</text>
</comment>
<gene>
    <name evidence="13" type="ORF">METBISCDRAFT_24733</name>
</gene>
<dbReference type="GO" id="GO:0031262">
    <property type="term" value="C:Ndc80 complex"/>
    <property type="evidence" value="ECO:0007669"/>
    <property type="project" value="UniProtKB-UniRule"/>
</dbReference>
<accession>A0A4P9ZAP9</accession>
<evidence type="ECO:0000256" key="9">
    <source>
        <dbReference type="ARBA" id="ARBA00023328"/>
    </source>
</evidence>
<dbReference type="Pfam" id="PF03801">
    <property type="entry name" value="Ndc80_HEC"/>
    <property type="match status" value="1"/>
</dbReference>
<comment type="subunit">
    <text evidence="10">Component of the NDC80 complex.</text>
</comment>
<evidence type="ECO:0000256" key="2">
    <source>
        <dbReference type="ARBA" id="ARBA00022454"/>
    </source>
</evidence>
<feature type="coiled-coil region" evidence="11">
    <location>
        <begin position="488"/>
        <end position="565"/>
    </location>
</feature>
<keyword evidence="14" id="KW-1185">Reference proteome</keyword>
<dbReference type="OrthoDB" id="7459479at2759"/>
<dbReference type="GO" id="GO:0051315">
    <property type="term" value="P:attachment of mitotic spindle microtubules to kinetochore"/>
    <property type="evidence" value="ECO:0007669"/>
    <property type="project" value="UniProtKB-UniRule"/>
</dbReference>
<comment type="subcellular location">
    <subcellularLocation>
        <location evidence="10">Chromosome</location>
        <location evidence="10">Centromere</location>
        <location evidence="10">Kinetochore</location>
    </subcellularLocation>
    <subcellularLocation>
        <location evidence="10">Nucleus</location>
    </subcellularLocation>
</comment>
<keyword evidence="6 11" id="KW-0175">Coiled coil</keyword>
<dbReference type="InterPro" id="IPR038273">
    <property type="entry name" value="Ndc80_sf"/>
</dbReference>
<dbReference type="InterPro" id="IPR055260">
    <property type="entry name" value="Ndc80_CH"/>
</dbReference>
<dbReference type="PANTHER" id="PTHR10643:SF2">
    <property type="entry name" value="KINETOCHORE PROTEIN NDC80 HOMOLOG"/>
    <property type="match status" value="1"/>
</dbReference>
<evidence type="ECO:0000313" key="13">
    <source>
        <dbReference type="EMBL" id="RKP28880.1"/>
    </source>
</evidence>
<dbReference type="EMBL" id="ML004546">
    <property type="protein sequence ID" value="RKP28880.1"/>
    <property type="molecule type" value="Genomic_DNA"/>
</dbReference>
<name>A0A4P9ZAP9_9ASCO</name>
<evidence type="ECO:0000256" key="3">
    <source>
        <dbReference type="ARBA" id="ARBA00022618"/>
    </source>
</evidence>
<feature type="domain" description="Kinetochore protein Ndc80 CH" evidence="12">
    <location>
        <begin position="89"/>
        <end position="209"/>
    </location>
</feature>
<keyword evidence="5 10" id="KW-0995">Kinetochore</keyword>
<evidence type="ECO:0000256" key="10">
    <source>
        <dbReference type="RuleBase" id="RU368072"/>
    </source>
</evidence>
<dbReference type="AlphaFoldDB" id="A0A4P9ZAP9"/>